<dbReference type="AlphaFoldDB" id="A0A4Y7Q214"/>
<gene>
    <name evidence="3" type="ORF">BD410DRAFT_306341</name>
</gene>
<dbReference type="Proteomes" id="UP000294933">
    <property type="component" value="Unassembled WGS sequence"/>
</dbReference>
<feature type="transmembrane region" description="Helical" evidence="2">
    <location>
        <begin position="452"/>
        <end position="475"/>
    </location>
</feature>
<accession>A0A4Y7Q214</accession>
<sequence>MVDTVVCQCHRLPPCDVLPSSVHIPPLRLSIWHKGFDVTVMYQSPSHRSTHSRPNARVRSIPSAANGRQTTPVIPPMTRPNASSSYPSGPVHSPAIIQVDRGNYQRPSPVIRAPVLPAEEYVTLPAISSHPVTFQPGAPPRELHDNQPYMYPTSPPVPQNGPQRTPVILPMTTPNASSSYPSGPVHSPAIIEVNRENYRQSSPVFRVPVLPAEDYDTLPAISSHPVTFQPGSPPRELHDNQPYMYPTSTQLPQNGATYDFPYASPPVWGTQREAQTGPAYNSYIPRPQPQSYYYVHSQPEVDPVIVPPPYVLEELSKGPYQSRIRFLTDNYGLPKPHRPSIICNCADRVARLIYIHCLVHIPEMYFSRVFKLFNCPARTGSFLPIPNAMQVDGLSSTLSPVYILLDDWDPFVETVSGEWEALNILSGLEIGAILTLLQIGGVSDNIVSRTAAFLALIASLWSVIFGCIYVVRFKTMKTREKAKRWAKQVYATKTNIFWNVWVMLALPAVWLGWSITALCIAVLSMMWNTTSGNGPAPALPHLELASSITVSAFFALGLVYLVCVVCTFQSWREDHVSWFQLFMNPPKPPLPIHYARAEQAKY</sequence>
<name>A0A4Y7Q214_9AGAM</name>
<feature type="transmembrane region" description="Helical" evidence="2">
    <location>
        <begin position="496"/>
        <end position="524"/>
    </location>
</feature>
<feature type="region of interest" description="Disordered" evidence="1">
    <location>
        <begin position="63"/>
        <end position="90"/>
    </location>
</feature>
<dbReference type="STRING" id="50990.A0A4Y7Q214"/>
<dbReference type="VEuPathDB" id="FungiDB:BD410DRAFT_306341"/>
<evidence type="ECO:0000313" key="4">
    <source>
        <dbReference type="Proteomes" id="UP000294933"/>
    </source>
</evidence>
<reference evidence="3 4" key="1">
    <citation type="submission" date="2018-06" db="EMBL/GenBank/DDBJ databases">
        <title>A transcriptomic atlas of mushroom development highlights an independent origin of complex multicellularity.</title>
        <authorList>
            <consortium name="DOE Joint Genome Institute"/>
            <person name="Krizsan K."/>
            <person name="Almasi E."/>
            <person name="Merenyi Z."/>
            <person name="Sahu N."/>
            <person name="Viragh M."/>
            <person name="Koszo T."/>
            <person name="Mondo S."/>
            <person name="Kiss B."/>
            <person name="Balint B."/>
            <person name="Kues U."/>
            <person name="Barry K."/>
            <person name="Hegedus J.C."/>
            <person name="Henrissat B."/>
            <person name="Johnson J."/>
            <person name="Lipzen A."/>
            <person name="Ohm R."/>
            <person name="Nagy I."/>
            <person name="Pangilinan J."/>
            <person name="Yan J."/>
            <person name="Xiong Y."/>
            <person name="Grigoriev I.V."/>
            <person name="Hibbett D.S."/>
            <person name="Nagy L.G."/>
        </authorList>
    </citation>
    <scope>NUCLEOTIDE SEQUENCE [LARGE SCALE GENOMIC DNA]</scope>
    <source>
        <strain evidence="3 4">SZMC22713</strain>
    </source>
</reference>
<evidence type="ECO:0000256" key="1">
    <source>
        <dbReference type="SAM" id="MobiDB-lite"/>
    </source>
</evidence>
<evidence type="ECO:0000256" key="2">
    <source>
        <dbReference type="SAM" id="Phobius"/>
    </source>
</evidence>
<organism evidence="3 4">
    <name type="scientific">Rickenella mellea</name>
    <dbReference type="NCBI Taxonomy" id="50990"/>
    <lineage>
        <taxon>Eukaryota</taxon>
        <taxon>Fungi</taxon>
        <taxon>Dikarya</taxon>
        <taxon>Basidiomycota</taxon>
        <taxon>Agaricomycotina</taxon>
        <taxon>Agaricomycetes</taxon>
        <taxon>Hymenochaetales</taxon>
        <taxon>Rickenellaceae</taxon>
        <taxon>Rickenella</taxon>
    </lineage>
</organism>
<dbReference type="OrthoDB" id="3062801at2759"/>
<protein>
    <submittedName>
        <fullName evidence="3">Uncharacterized protein</fullName>
    </submittedName>
</protein>
<keyword evidence="2" id="KW-0812">Transmembrane</keyword>
<evidence type="ECO:0000313" key="3">
    <source>
        <dbReference type="EMBL" id="TDL21445.1"/>
    </source>
</evidence>
<keyword evidence="2" id="KW-1133">Transmembrane helix</keyword>
<keyword evidence="2" id="KW-0472">Membrane</keyword>
<proteinExistence type="predicted"/>
<keyword evidence="4" id="KW-1185">Reference proteome</keyword>
<feature type="transmembrane region" description="Helical" evidence="2">
    <location>
        <begin position="544"/>
        <end position="568"/>
    </location>
</feature>
<dbReference type="EMBL" id="ML170181">
    <property type="protein sequence ID" value="TDL21445.1"/>
    <property type="molecule type" value="Genomic_DNA"/>
</dbReference>